<dbReference type="Gramene" id="OIT01770">
    <property type="protein sequence ID" value="OIT01770"/>
    <property type="gene ID" value="A4A49_16853"/>
</dbReference>
<reference evidence="5" key="1">
    <citation type="submission" date="2016-11" db="EMBL/GenBank/DDBJ databases">
        <title>The genome of Nicotiana attenuata.</title>
        <authorList>
            <person name="Xu S."/>
            <person name="Brockmoeller T."/>
            <person name="Gaquerel E."/>
            <person name="Navarro A."/>
            <person name="Kuhl H."/>
            <person name="Gase K."/>
            <person name="Ling Z."/>
            <person name="Zhou W."/>
            <person name="Kreitzer C."/>
            <person name="Stanke M."/>
            <person name="Tang H."/>
            <person name="Lyons E."/>
            <person name="Pandey P."/>
            <person name="Pandey S.P."/>
            <person name="Timmermann B."/>
            <person name="Baldwin I.T."/>
        </authorList>
    </citation>
    <scope>NUCLEOTIDE SEQUENCE [LARGE SCALE GENOMIC DNA]</scope>
    <source>
        <strain evidence="5">UT</strain>
    </source>
</reference>
<dbReference type="InterPro" id="IPR009057">
    <property type="entry name" value="Homeodomain-like_sf"/>
</dbReference>
<dbReference type="Gene3D" id="1.10.10.60">
    <property type="entry name" value="Homeodomain-like"/>
    <property type="match status" value="1"/>
</dbReference>
<protein>
    <submittedName>
        <fullName evidence="5">Uncharacterized protein</fullName>
    </submittedName>
</protein>
<keyword evidence="2" id="KW-0804">Transcription</keyword>
<keyword evidence="1" id="KW-0805">Transcription regulation</keyword>
<sequence length="111" mass="12351">MEVHDHFVEAVNELGGPFAEATPKNIMKLMDNEDITSGHIKSHLQVTKEAEQKENVEAEEIARQEMQADAAARIELQMKEGKEHLDLNFPAAAPDQDSRNREPKSSGSKNA</sequence>
<evidence type="ECO:0000313" key="6">
    <source>
        <dbReference type="Proteomes" id="UP000187609"/>
    </source>
</evidence>
<dbReference type="SUPFAM" id="SSF46689">
    <property type="entry name" value="Homeodomain-like"/>
    <property type="match status" value="1"/>
</dbReference>
<dbReference type="GO" id="GO:0003677">
    <property type="term" value="F:DNA binding"/>
    <property type="evidence" value="ECO:0007669"/>
    <property type="project" value="InterPro"/>
</dbReference>
<evidence type="ECO:0000256" key="3">
    <source>
        <dbReference type="ARBA" id="ARBA00023242"/>
    </source>
</evidence>
<evidence type="ECO:0000256" key="1">
    <source>
        <dbReference type="ARBA" id="ARBA00023015"/>
    </source>
</evidence>
<gene>
    <name evidence="5" type="ORF">A4A49_16853</name>
</gene>
<dbReference type="STRING" id="49451.A0A1J6IB16"/>
<feature type="region of interest" description="Disordered" evidence="4">
    <location>
        <begin position="79"/>
        <end position="111"/>
    </location>
</feature>
<accession>A0A1J6IB16</accession>
<dbReference type="PANTHER" id="PTHR31499:SF67">
    <property type="entry name" value="TRANSCRIPTION FACTOR KAN3-RELATED"/>
    <property type="match status" value="1"/>
</dbReference>
<dbReference type="NCBIfam" id="TIGR01557">
    <property type="entry name" value="myb_SHAQKYF"/>
    <property type="match status" value="1"/>
</dbReference>
<organism evidence="5 6">
    <name type="scientific">Nicotiana attenuata</name>
    <name type="common">Coyote tobacco</name>
    <dbReference type="NCBI Taxonomy" id="49451"/>
    <lineage>
        <taxon>Eukaryota</taxon>
        <taxon>Viridiplantae</taxon>
        <taxon>Streptophyta</taxon>
        <taxon>Embryophyta</taxon>
        <taxon>Tracheophyta</taxon>
        <taxon>Spermatophyta</taxon>
        <taxon>Magnoliopsida</taxon>
        <taxon>eudicotyledons</taxon>
        <taxon>Gunneridae</taxon>
        <taxon>Pentapetalae</taxon>
        <taxon>asterids</taxon>
        <taxon>lamiids</taxon>
        <taxon>Solanales</taxon>
        <taxon>Solanaceae</taxon>
        <taxon>Nicotianoideae</taxon>
        <taxon>Nicotianeae</taxon>
        <taxon>Nicotiana</taxon>
    </lineage>
</organism>
<dbReference type="EMBL" id="MJEQ01037188">
    <property type="protein sequence ID" value="OIT01770.1"/>
    <property type="molecule type" value="Genomic_DNA"/>
</dbReference>
<proteinExistence type="predicted"/>
<keyword evidence="6" id="KW-1185">Reference proteome</keyword>
<evidence type="ECO:0000256" key="2">
    <source>
        <dbReference type="ARBA" id="ARBA00023163"/>
    </source>
</evidence>
<name>A0A1J6IB16_NICAT</name>
<dbReference type="AlphaFoldDB" id="A0A1J6IB16"/>
<dbReference type="InterPro" id="IPR046955">
    <property type="entry name" value="PHR1-like"/>
</dbReference>
<dbReference type="GO" id="GO:0003700">
    <property type="term" value="F:DNA-binding transcription factor activity"/>
    <property type="evidence" value="ECO:0007669"/>
    <property type="project" value="InterPro"/>
</dbReference>
<evidence type="ECO:0000313" key="5">
    <source>
        <dbReference type="EMBL" id="OIT01770.1"/>
    </source>
</evidence>
<dbReference type="PANTHER" id="PTHR31499">
    <property type="entry name" value="MYB FAMILY TRANSCRIPTION FACTOR PHL11"/>
    <property type="match status" value="1"/>
</dbReference>
<dbReference type="Proteomes" id="UP000187609">
    <property type="component" value="Unassembled WGS sequence"/>
</dbReference>
<dbReference type="SMR" id="A0A1J6IB16"/>
<comment type="caution">
    <text evidence="5">The sequence shown here is derived from an EMBL/GenBank/DDBJ whole genome shotgun (WGS) entry which is preliminary data.</text>
</comment>
<dbReference type="InterPro" id="IPR006447">
    <property type="entry name" value="Myb_dom_plants"/>
</dbReference>
<keyword evidence="3" id="KW-0539">Nucleus</keyword>
<evidence type="ECO:0000256" key="4">
    <source>
        <dbReference type="SAM" id="MobiDB-lite"/>
    </source>
</evidence>